<evidence type="ECO:0000313" key="2">
    <source>
        <dbReference type="EMBL" id="CUG91082.1"/>
    </source>
</evidence>
<name>A0A0S4JLM8_BODSA</name>
<keyword evidence="1" id="KW-1133">Transmembrane helix</keyword>
<evidence type="ECO:0000313" key="3">
    <source>
        <dbReference type="Proteomes" id="UP000051952"/>
    </source>
</evidence>
<sequence length="588" mass="63033">MSIFAVGYNQLSGRLPTRCSPTIKALLFQHNTRIVGALPMELSSFSAIGVCGTGMCPSTTLPFQYCLPSEVMFSSQDQSDLLRLASPFQEVCDPKAVVNLRPSRTTTPILSPVHDVAGFPTGASSELLPAMLVISLATGTGGVGLARGAVPSLQRSSSALRAMSQCVAPGEESDEAPPPYSALEDNPLALPITMRGSGDLDGAVSAGVGNGLLVGIIGIVLHMVAVMQQWSSRLTSKGPLLRFMCRIVKALPSSLLPGSFAVTYGTLLQPSVGACVSLIASENRSLASVICGVLLLCVWCSLPAYCLFAVVWRGRRSTHDGKFALECIACAPSARVTRGRQQMQLKERWLALVAHIAEPTHQWTVRSRSGATKATTDFLSENMEAVFGGYVREREWFFIVQWTTAMISGIMQGALETAGTDDPTLACPTAYASCAVAMVFTAGDVITTLWLQPLSARLEMWGGVGVSVLSILSQILVLSDAPQSAGIAISTAAILELLVMTFLMLQVAFVSLRSSGAEKRNTIHNNQVNLRNMQLGRPLARMGEAQQPQQQHHAQVELDVTGHADVQLMLKRLVTMACNDQQSRRWML</sequence>
<reference evidence="3" key="1">
    <citation type="submission" date="2015-09" db="EMBL/GenBank/DDBJ databases">
        <authorList>
            <consortium name="Pathogen Informatics"/>
        </authorList>
    </citation>
    <scope>NUCLEOTIDE SEQUENCE [LARGE SCALE GENOMIC DNA]</scope>
    <source>
        <strain evidence="3">Lake Konstanz</strain>
    </source>
</reference>
<gene>
    <name evidence="2" type="ORF">BSAL_02385</name>
</gene>
<keyword evidence="1" id="KW-0812">Transmembrane</keyword>
<feature type="transmembrane region" description="Helical" evidence="1">
    <location>
        <begin position="247"/>
        <end position="267"/>
    </location>
</feature>
<organism evidence="2 3">
    <name type="scientific">Bodo saltans</name>
    <name type="common">Flagellated protozoan</name>
    <dbReference type="NCBI Taxonomy" id="75058"/>
    <lineage>
        <taxon>Eukaryota</taxon>
        <taxon>Discoba</taxon>
        <taxon>Euglenozoa</taxon>
        <taxon>Kinetoplastea</taxon>
        <taxon>Metakinetoplastina</taxon>
        <taxon>Eubodonida</taxon>
        <taxon>Bodonidae</taxon>
        <taxon>Bodo</taxon>
    </lineage>
</organism>
<feature type="transmembrane region" description="Helical" evidence="1">
    <location>
        <begin position="458"/>
        <end position="479"/>
    </location>
</feature>
<proteinExistence type="predicted"/>
<feature type="transmembrane region" description="Helical" evidence="1">
    <location>
        <begin position="430"/>
        <end position="451"/>
    </location>
</feature>
<dbReference type="EMBL" id="CYKH01001889">
    <property type="protein sequence ID" value="CUG91082.1"/>
    <property type="molecule type" value="Genomic_DNA"/>
</dbReference>
<accession>A0A0S4JLM8</accession>
<dbReference type="AlphaFoldDB" id="A0A0S4JLM8"/>
<dbReference type="Proteomes" id="UP000051952">
    <property type="component" value="Unassembled WGS sequence"/>
</dbReference>
<feature type="transmembrane region" description="Helical" evidence="1">
    <location>
        <begin position="485"/>
        <end position="510"/>
    </location>
</feature>
<evidence type="ECO:0000256" key="1">
    <source>
        <dbReference type="SAM" id="Phobius"/>
    </source>
</evidence>
<protein>
    <submittedName>
        <fullName evidence="2">GP46-like surface antigen, putative</fullName>
    </submittedName>
</protein>
<feature type="transmembrane region" description="Helical" evidence="1">
    <location>
        <begin position="287"/>
        <end position="312"/>
    </location>
</feature>
<feature type="transmembrane region" description="Helical" evidence="1">
    <location>
        <begin position="203"/>
        <end position="226"/>
    </location>
</feature>
<dbReference type="VEuPathDB" id="TriTrypDB:BSAL_02385"/>
<keyword evidence="1" id="KW-0472">Membrane</keyword>
<keyword evidence="3" id="KW-1185">Reference proteome</keyword>
<feature type="transmembrane region" description="Helical" evidence="1">
    <location>
        <begin position="396"/>
        <end position="415"/>
    </location>
</feature>